<dbReference type="GO" id="GO:0003866">
    <property type="term" value="F:3-phosphoshikimate 1-carboxyvinyltransferase activity"/>
    <property type="evidence" value="ECO:0007669"/>
    <property type="project" value="UniProtKB-EC"/>
</dbReference>
<feature type="binding site" evidence="7">
    <location>
        <position position="325"/>
    </location>
    <ligand>
        <name>3-phosphoshikimate</name>
        <dbReference type="ChEBI" id="CHEBI:145989"/>
    </ligand>
</feature>
<dbReference type="Proteomes" id="UP001337681">
    <property type="component" value="Unassembled WGS sequence"/>
</dbReference>
<dbReference type="EMBL" id="JAZDQU010000002">
    <property type="protein sequence ID" value="MEE1885432.1"/>
    <property type="molecule type" value="Genomic_DNA"/>
</dbReference>
<comment type="caution">
    <text evidence="9">The sequence shown here is derived from an EMBL/GenBank/DDBJ whole genome shotgun (WGS) entry which is preliminary data.</text>
</comment>
<dbReference type="InterPro" id="IPR006264">
    <property type="entry name" value="EPSP_synthase"/>
</dbReference>
<evidence type="ECO:0000313" key="9">
    <source>
        <dbReference type="EMBL" id="MEE1885432.1"/>
    </source>
</evidence>
<organism evidence="9 10">
    <name type="scientific">Pedobacter flavus</name>
    <dbReference type="NCBI Taxonomy" id="3113906"/>
    <lineage>
        <taxon>Bacteria</taxon>
        <taxon>Pseudomonadati</taxon>
        <taxon>Bacteroidota</taxon>
        <taxon>Sphingobacteriia</taxon>
        <taxon>Sphingobacteriales</taxon>
        <taxon>Sphingobacteriaceae</taxon>
        <taxon>Pedobacter</taxon>
    </lineage>
</organism>
<feature type="binding site" evidence="7">
    <location>
        <position position="79"/>
    </location>
    <ligand>
        <name>phosphoenolpyruvate</name>
        <dbReference type="ChEBI" id="CHEBI:58702"/>
    </ligand>
</feature>
<evidence type="ECO:0000256" key="7">
    <source>
        <dbReference type="HAMAP-Rule" id="MF_00210"/>
    </source>
</evidence>
<evidence type="ECO:0000256" key="2">
    <source>
        <dbReference type="ARBA" id="ARBA00009948"/>
    </source>
</evidence>
<gene>
    <name evidence="7 9" type="primary">aroA</name>
    <name evidence="9" type="ORF">VRU49_08395</name>
</gene>
<feature type="binding site" evidence="7">
    <location>
        <position position="373"/>
    </location>
    <ligand>
        <name>phosphoenolpyruvate</name>
        <dbReference type="ChEBI" id="CHEBI:58702"/>
    </ligand>
</feature>
<dbReference type="PIRSF" id="PIRSF000505">
    <property type="entry name" value="EPSPS"/>
    <property type="match status" value="1"/>
</dbReference>
<feature type="binding site" evidence="7">
    <location>
        <position position="156"/>
    </location>
    <ligand>
        <name>phosphoenolpyruvate</name>
        <dbReference type="ChEBI" id="CHEBI:58702"/>
    </ligand>
</feature>
<evidence type="ECO:0000313" key="10">
    <source>
        <dbReference type="Proteomes" id="UP001337681"/>
    </source>
</evidence>
<feature type="binding site" evidence="7">
    <location>
        <position position="24"/>
    </location>
    <ligand>
        <name>3-phosphoshikimate</name>
        <dbReference type="ChEBI" id="CHEBI:145989"/>
    </ligand>
</feature>
<comment type="function">
    <text evidence="7">Catalyzes the transfer of the enolpyruvyl moiety of phosphoenolpyruvate (PEP) to the 5-hydroxyl of shikimate-3-phosphate (S3P) to produce enolpyruvyl shikimate-3-phosphate and inorganic phosphate.</text>
</comment>
<feature type="binding site" evidence="7">
    <location>
        <position position="29"/>
    </location>
    <ligand>
        <name>3-phosphoshikimate</name>
        <dbReference type="ChEBI" id="CHEBI:145989"/>
    </ligand>
</feature>
<dbReference type="InterPro" id="IPR001986">
    <property type="entry name" value="Enolpyruvate_Tfrase_dom"/>
</dbReference>
<accession>A0ABU7H284</accession>
<feature type="binding site" evidence="7">
    <location>
        <position position="329"/>
    </location>
    <ligand>
        <name>phosphoenolpyruvate</name>
        <dbReference type="ChEBI" id="CHEBI:58702"/>
    </ligand>
</feature>
<comment type="pathway">
    <text evidence="1 7">Metabolic intermediate biosynthesis; chorismate biosynthesis; chorismate from D-erythrose 4-phosphate and phosphoenolpyruvate: step 6/7.</text>
</comment>
<sequence length="416" mass="46494">MKKSAFITNKKIDNRATIAISGSKSESNRALILRSISNGLVDIKNLSDANDTQVLQSCLSKIELHKKKEVLKLNVGPAGTAMRFLTAFLAFQEGEFEISGSERMHERPIKILVEALNSLGADIKYLGTNGYPPLRINGTKIQKTAEININGNVSSQYISALLLIAPALPLGLKLNIEGKLTSKPYVNMTLNMLNSCGIEYTWIENQIIIVPQIFKHSQLFIEPDWSSASYWYSIVANSDNLDLFLSGFKKDSLQGDQKIVEIMKNLGVETKYTSSGINLSRCKSPERELIYDFIECPDLAQTVAVCCALLGKNLKMKGLETLKIKETDRIKALKMELSKINVTLNENGGLYELNTQNIQYPDKVSIKTYDDHRMAMAFAPLALKINRLEIEDMDVIGKSYPNFWNDLSKIGIQLTQ</sequence>
<feature type="binding site" evidence="7">
    <location>
        <position position="24"/>
    </location>
    <ligand>
        <name>phosphoenolpyruvate</name>
        <dbReference type="ChEBI" id="CHEBI:58702"/>
    </ligand>
</feature>
<evidence type="ECO:0000256" key="6">
    <source>
        <dbReference type="ARBA" id="ARBA00044633"/>
    </source>
</evidence>
<comment type="subunit">
    <text evidence="7">Monomer.</text>
</comment>
<feature type="binding site" evidence="7">
    <location>
        <position position="107"/>
    </location>
    <ligand>
        <name>phosphoenolpyruvate</name>
        <dbReference type="ChEBI" id="CHEBI:58702"/>
    </ligand>
</feature>
<dbReference type="HAMAP" id="MF_00210">
    <property type="entry name" value="EPSP_synth"/>
    <property type="match status" value="1"/>
</dbReference>
<comment type="similarity">
    <text evidence="2 7">Belongs to the EPSP synthase family.</text>
</comment>
<dbReference type="InterPro" id="IPR013792">
    <property type="entry name" value="RNA3'P_cycl/enolpyr_Trfase_a/b"/>
</dbReference>
<reference evidence="9 10" key="1">
    <citation type="submission" date="2024-01" db="EMBL/GenBank/DDBJ databases">
        <title>Pedobacter sp. nov., isolated from oil-contaminated soil.</title>
        <authorList>
            <person name="Le N.T.T."/>
        </authorList>
    </citation>
    <scope>NUCLEOTIDE SEQUENCE [LARGE SCALE GENOMIC DNA]</scope>
    <source>
        <strain evidence="9 10">VNH31</strain>
    </source>
</reference>
<keyword evidence="7" id="KW-0963">Cytoplasm</keyword>
<evidence type="ECO:0000256" key="3">
    <source>
        <dbReference type="ARBA" id="ARBA00022605"/>
    </source>
</evidence>
<keyword evidence="3 7" id="KW-0028">Amino-acid biosynthesis</keyword>
<name>A0ABU7H284_9SPHI</name>
<evidence type="ECO:0000256" key="4">
    <source>
        <dbReference type="ARBA" id="ARBA00022679"/>
    </source>
</evidence>
<keyword evidence="4 7" id="KW-0808">Transferase</keyword>
<feature type="binding site" evidence="7">
    <location>
        <position position="298"/>
    </location>
    <ligand>
        <name>3-phosphoshikimate</name>
        <dbReference type="ChEBI" id="CHEBI:145989"/>
    </ligand>
</feature>
<comment type="subcellular location">
    <subcellularLocation>
        <location evidence="7">Cytoplasm</location>
    </subcellularLocation>
</comment>
<dbReference type="SUPFAM" id="SSF55205">
    <property type="entry name" value="EPT/RTPC-like"/>
    <property type="match status" value="1"/>
</dbReference>
<comment type="caution">
    <text evidence="7">Lacks conserved residue(s) required for the propagation of feature annotation.</text>
</comment>
<feature type="binding site" evidence="7">
    <location>
        <position position="154"/>
    </location>
    <ligand>
        <name>3-phosphoshikimate</name>
        <dbReference type="ChEBI" id="CHEBI:145989"/>
    </ligand>
</feature>
<dbReference type="RefSeq" id="WP_330146330.1">
    <property type="nucleotide sequence ID" value="NZ_JAZDQU010000002.1"/>
</dbReference>
<evidence type="ECO:0000259" key="8">
    <source>
        <dbReference type="Pfam" id="PF00275"/>
    </source>
</evidence>
<dbReference type="Gene3D" id="3.65.10.10">
    <property type="entry name" value="Enolpyruvate transferase domain"/>
    <property type="match status" value="2"/>
</dbReference>
<dbReference type="NCBIfam" id="TIGR01356">
    <property type="entry name" value="aroA"/>
    <property type="match status" value="1"/>
</dbReference>
<comment type="catalytic activity">
    <reaction evidence="6">
        <text>3-phosphoshikimate + phosphoenolpyruvate = 5-O-(1-carboxyvinyl)-3-phosphoshikimate + phosphate</text>
        <dbReference type="Rhea" id="RHEA:21256"/>
        <dbReference type="ChEBI" id="CHEBI:43474"/>
        <dbReference type="ChEBI" id="CHEBI:57701"/>
        <dbReference type="ChEBI" id="CHEBI:58702"/>
        <dbReference type="ChEBI" id="CHEBI:145989"/>
        <dbReference type="EC" id="2.5.1.19"/>
    </reaction>
    <physiologicalReaction direction="left-to-right" evidence="6">
        <dbReference type="Rhea" id="RHEA:21257"/>
    </physiologicalReaction>
</comment>
<evidence type="ECO:0000256" key="5">
    <source>
        <dbReference type="ARBA" id="ARBA00023141"/>
    </source>
</evidence>
<keyword evidence="5 7" id="KW-0057">Aromatic amino acid biosynthesis</keyword>
<evidence type="ECO:0000256" key="1">
    <source>
        <dbReference type="ARBA" id="ARBA00004811"/>
    </source>
</evidence>
<dbReference type="EC" id="2.5.1.19" evidence="7"/>
<dbReference type="InterPro" id="IPR036968">
    <property type="entry name" value="Enolpyruvate_Tfrase_sf"/>
</dbReference>
<keyword evidence="10" id="KW-1185">Reference proteome</keyword>
<proteinExistence type="inferred from homology"/>
<feature type="domain" description="Enolpyruvate transferase" evidence="8">
    <location>
        <begin position="15"/>
        <end position="407"/>
    </location>
</feature>
<dbReference type="PANTHER" id="PTHR21090">
    <property type="entry name" value="AROM/DEHYDROQUINATE SYNTHASE"/>
    <property type="match status" value="1"/>
</dbReference>
<dbReference type="Pfam" id="PF00275">
    <property type="entry name" value="EPSP_synthase"/>
    <property type="match status" value="1"/>
</dbReference>
<feature type="binding site" evidence="7">
    <location>
        <position position="182"/>
    </location>
    <ligand>
        <name>3-phosphoshikimate</name>
        <dbReference type="ChEBI" id="CHEBI:145989"/>
    </ligand>
</feature>
<feature type="binding site" evidence="7">
    <location>
        <position position="155"/>
    </location>
    <ligand>
        <name>3-phosphoshikimate</name>
        <dbReference type="ChEBI" id="CHEBI:145989"/>
    </ligand>
</feature>
<dbReference type="PANTHER" id="PTHR21090:SF5">
    <property type="entry name" value="PENTAFUNCTIONAL AROM POLYPEPTIDE"/>
    <property type="match status" value="1"/>
</dbReference>
<feature type="binding site" evidence="7">
    <location>
        <position position="25"/>
    </location>
    <ligand>
        <name>3-phosphoshikimate</name>
        <dbReference type="ChEBI" id="CHEBI:145989"/>
    </ligand>
</feature>
<feature type="binding site" evidence="7">
    <location>
        <position position="156"/>
    </location>
    <ligand>
        <name>3-phosphoshikimate</name>
        <dbReference type="ChEBI" id="CHEBI:145989"/>
    </ligand>
</feature>
<feature type="binding site" evidence="7">
    <location>
        <position position="398"/>
    </location>
    <ligand>
        <name>phosphoenolpyruvate</name>
        <dbReference type="ChEBI" id="CHEBI:58702"/>
    </ligand>
</feature>
<protein>
    <recommendedName>
        <fullName evidence="7">3-phosphoshikimate 1-carboxyvinyltransferase</fullName>
        <ecNumber evidence="7">2.5.1.19</ecNumber>
    </recommendedName>
    <alternativeName>
        <fullName evidence="7">5-enolpyruvylshikimate-3-phosphate synthase</fullName>
        <shortName evidence="7">EPSP synthase</shortName>
        <shortName evidence="7">EPSPS</shortName>
    </alternativeName>
</protein>
<feature type="active site" description="Proton acceptor" evidence="7">
    <location>
        <position position="298"/>
    </location>
</feature>